<dbReference type="OrthoDB" id="6222486at2759"/>
<dbReference type="EMBL" id="LKEB01000036">
    <property type="protein sequence ID" value="ROW08090.1"/>
    <property type="molecule type" value="Genomic_DNA"/>
</dbReference>
<dbReference type="CDD" id="cd09271">
    <property type="entry name" value="RNase_H2-C"/>
    <property type="match status" value="1"/>
</dbReference>
<accession>A0A423WX72</accession>
<dbReference type="AlphaFoldDB" id="A0A423WX72"/>
<dbReference type="InterPro" id="IPR013924">
    <property type="entry name" value="RNase_H2_suC"/>
</dbReference>
<evidence type="ECO:0000313" key="1">
    <source>
        <dbReference type="EMBL" id="ROW08090.1"/>
    </source>
</evidence>
<dbReference type="STRING" id="1230097.A0A423WX72"/>
<dbReference type="Pfam" id="PF08615">
    <property type="entry name" value="RNase_H2_suC"/>
    <property type="match status" value="1"/>
</dbReference>
<name>A0A423WX72_9PEZI</name>
<dbReference type="PANTHER" id="PTHR47204">
    <property type="entry name" value="OS02G0168900 PROTEIN"/>
    <property type="match status" value="1"/>
</dbReference>
<dbReference type="PANTHER" id="PTHR47204:SF1">
    <property type="entry name" value="RIBONUCLEASE H2 SUBUNIT C"/>
    <property type="match status" value="1"/>
</dbReference>
<sequence length="159" mass="17762">MEQPILSVGQHKDSTQKVTPNVLPCRVHHDGPIGAADAYWTPTQEPDGSKVAYFRGRKLHGKALKVPENYRGVVVERKNASKPQASRPDEPEVIDVDVDVDAEDEMPIGVLETQAEFDEMVIWGHESIADAASDPYIRGVEEWTLMADQIHSYDVKKEN</sequence>
<dbReference type="InParanoid" id="A0A423WX72"/>
<dbReference type="GO" id="GO:0006401">
    <property type="term" value="P:RNA catabolic process"/>
    <property type="evidence" value="ECO:0007669"/>
    <property type="project" value="InterPro"/>
</dbReference>
<comment type="caution">
    <text evidence="1">The sequence shown here is derived from an EMBL/GenBank/DDBJ whole genome shotgun (WGS) entry which is preliminary data.</text>
</comment>
<dbReference type="Gene3D" id="2.40.128.680">
    <property type="match status" value="1"/>
</dbReference>
<evidence type="ECO:0000313" key="2">
    <source>
        <dbReference type="Proteomes" id="UP000285146"/>
    </source>
</evidence>
<dbReference type="Proteomes" id="UP000285146">
    <property type="component" value="Unassembled WGS sequence"/>
</dbReference>
<proteinExistence type="predicted"/>
<reference evidence="1 2" key="1">
    <citation type="submission" date="2015-09" db="EMBL/GenBank/DDBJ databases">
        <title>Host preference determinants of Valsa canker pathogens revealed by comparative genomics.</title>
        <authorList>
            <person name="Yin Z."/>
            <person name="Huang L."/>
        </authorList>
    </citation>
    <scope>NUCLEOTIDE SEQUENCE [LARGE SCALE GENOMIC DNA]</scope>
    <source>
        <strain evidence="1 2">SXYLt</strain>
    </source>
</reference>
<gene>
    <name evidence="1" type="ORF">VPNG_06097</name>
</gene>
<dbReference type="GO" id="GO:0032299">
    <property type="term" value="C:ribonuclease H2 complex"/>
    <property type="evidence" value="ECO:0007669"/>
    <property type="project" value="InterPro"/>
</dbReference>
<protein>
    <submittedName>
        <fullName evidence="1">Uncharacterized protein</fullName>
    </submittedName>
</protein>
<organism evidence="1 2">
    <name type="scientific">Cytospora leucostoma</name>
    <dbReference type="NCBI Taxonomy" id="1230097"/>
    <lineage>
        <taxon>Eukaryota</taxon>
        <taxon>Fungi</taxon>
        <taxon>Dikarya</taxon>
        <taxon>Ascomycota</taxon>
        <taxon>Pezizomycotina</taxon>
        <taxon>Sordariomycetes</taxon>
        <taxon>Sordariomycetidae</taxon>
        <taxon>Diaporthales</taxon>
        <taxon>Cytosporaceae</taxon>
        <taxon>Cytospora</taxon>
    </lineage>
</organism>
<keyword evidence="2" id="KW-1185">Reference proteome</keyword>